<dbReference type="SUPFAM" id="SSF46955">
    <property type="entry name" value="Putative DNA-binding domain"/>
    <property type="match status" value="1"/>
</dbReference>
<sequence length="274" mass="31617">MDQGYYQTGQFARKAAVTVRTLRFYDKVGLLSPQQHTASGHRLYSEQDFFCLQQILALKMLGFSLAEIKTCLQTEPQQLQQVLAIQKQMLYERRAQLETIIQAVNQAESRMQNKQPIWESIVSVIQVIQMQQNSDWHEKYFTKEQLEKMQQISEQAYTSEQRQQIADWGQGWSEEDQKQADQQWQAVNSELHQLVATGADPASAEAQKWVAAYRTLIAQFTHGDMAIESGLKKYYKTLEQLPEQEQPLKLPYNAEESAFIARAVAIHQQGQEAQ</sequence>
<keyword evidence="4" id="KW-1185">Reference proteome</keyword>
<organism evidence="3 4">
    <name type="scientific">Dictyobacter arantiisoli</name>
    <dbReference type="NCBI Taxonomy" id="2014874"/>
    <lineage>
        <taxon>Bacteria</taxon>
        <taxon>Bacillati</taxon>
        <taxon>Chloroflexota</taxon>
        <taxon>Ktedonobacteria</taxon>
        <taxon>Ktedonobacterales</taxon>
        <taxon>Dictyobacteraceae</taxon>
        <taxon>Dictyobacter</taxon>
    </lineage>
</organism>
<dbReference type="PANTHER" id="PTHR30204">
    <property type="entry name" value="REDOX-CYCLING DRUG-SENSING TRANSCRIPTIONAL ACTIVATOR SOXR"/>
    <property type="match status" value="1"/>
</dbReference>
<evidence type="ECO:0000259" key="2">
    <source>
        <dbReference type="PROSITE" id="PS50937"/>
    </source>
</evidence>
<feature type="domain" description="HTH merR-type" evidence="2">
    <location>
        <begin position="5"/>
        <end position="74"/>
    </location>
</feature>
<dbReference type="Pfam" id="PF07739">
    <property type="entry name" value="TipAS"/>
    <property type="match status" value="1"/>
</dbReference>
<gene>
    <name evidence="3" type="ORF">KDI_45390</name>
</gene>
<dbReference type="EMBL" id="BIXY01000089">
    <property type="protein sequence ID" value="GCF10975.1"/>
    <property type="molecule type" value="Genomic_DNA"/>
</dbReference>
<proteinExistence type="predicted"/>
<name>A0A5A5TID1_9CHLR</name>
<dbReference type="InterPro" id="IPR036244">
    <property type="entry name" value="TipA-like_antibiotic-bd"/>
</dbReference>
<dbReference type="InterPro" id="IPR047057">
    <property type="entry name" value="MerR_fam"/>
</dbReference>
<evidence type="ECO:0000256" key="1">
    <source>
        <dbReference type="ARBA" id="ARBA00023125"/>
    </source>
</evidence>
<dbReference type="PRINTS" id="PR00040">
    <property type="entry name" value="HTHMERR"/>
</dbReference>
<comment type="caution">
    <text evidence="3">The sequence shown here is derived from an EMBL/GenBank/DDBJ whole genome shotgun (WGS) entry which is preliminary data.</text>
</comment>
<dbReference type="GO" id="GO:0003677">
    <property type="term" value="F:DNA binding"/>
    <property type="evidence" value="ECO:0007669"/>
    <property type="project" value="UniProtKB-KW"/>
</dbReference>
<dbReference type="GO" id="GO:0003700">
    <property type="term" value="F:DNA-binding transcription factor activity"/>
    <property type="evidence" value="ECO:0007669"/>
    <property type="project" value="InterPro"/>
</dbReference>
<protein>
    <recommendedName>
        <fullName evidence="2">HTH merR-type domain-containing protein</fullName>
    </recommendedName>
</protein>
<dbReference type="CDD" id="cd01106">
    <property type="entry name" value="HTH_TipAL-Mta"/>
    <property type="match status" value="1"/>
</dbReference>
<evidence type="ECO:0000313" key="4">
    <source>
        <dbReference type="Proteomes" id="UP000322530"/>
    </source>
</evidence>
<dbReference type="InterPro" id="IPR000551">
    <property type="entry name" value="MerR-type_HTH_dom"/>
</dbReference>
<dbReference type="Gene3D" id="1.10.1660.10">
    <property type="match status" value="1"/>
</dbReference>
<evidence type="ECO:0000313" key="3">
    <source>
        <dbReference type="EMBL" id="GCF10975.1"/>
    </source>
</evidence>
<dbReference type="SUPFAM" id="SSF89082">
    <property type="entry name" value="Antibiotic binding domain of TipA-like multidrug resistance regulators"/>
    <property type="match status" value="1"/>
</dbReference>
<dbReference type="Proteomes" id="UP000322530">
    <property type="component" value="Unassembled WGS sequence"/>
</dbReference>
<dbReference type="InterPro" id="IPR012925">
    <property type="entry name" value="TipAS_dom"/>
</dbReference>
<dbReference type="SMART" id="SM00422">
    <property type="entry name" value="HTH_MERR"/>
    <property type="match status" value="1"/>
</dbReference>
<dbReference type="InterPro" id="IPR009061">
    <property type="entry name" value="DNA-bd_dom_put_sf"/>
</dbReference>
<dbReference type="PROSITE" id="PS50937">
    <property type="entry name" value="HTH_MERR_2"/>
    <property type="match status" value="1"/>
</dbReference>
<dbReference type="OrthoDB" id="9814833at2"/>
<dbReference type="Pfam" id="PF13411">
    <property type="entry name" value="MerR_1"/>
    <property type="match status" value="1"/>
</dbReference>
<dbReference type="RefSeq" id="WP_149403828.1">
    <property type="nucleotide sequence ID" value="NZ_BIXY01000089.1"/>
</dbReference>
<reference evidence="3 4" key="1">
    <citation type="submission" date="2019-01" db="EMBL/GenBank/DDBJ databases">
        <title>Draft genome sequence of Dictyobacter sp. Uno17.</title>
        <authorList>
            <person name="Wang C.M."/>
            <person name="Zheng Y."/>
            <person name="Sakai Y."/>
            <person name="Abe K."/>
            <person name="Yokota A."/>
            <person name="Yabe S."/>
        </authorList>
    </citation>
    <scope>NUCLEOTIDE SEQUENCE [LARGE SCALE GENOMIC DNA]</scope>
    <source>
        <strain evidence="3 4">Uno17</strain>
    </source>
</reference>
<dbReference type="AlphaFoldDB" id="A0A5A5TID1"/>
<keyword evidence="1" id="KW-0238">DNA-binding</keyword>
<accession>A0A5A5TID1</accession>
<dbReference type="PANTHER" id="PTHR30204:SF96">
    <property type="entry name" value="CHROMOSOME-ANCHORING PROTEIN RACA"/>
    <property type="match status" value="1"/>
</dbReference>